<dbReference type="InterPro" id="IPR047118">
    <property type="entry name" value="Fbxo7"/>
</dbReference>
<dbReference type="CDD" id="cd22087">
    <property type="entry name" value="F-box_FBXO7"/>
    <property type="match status" value="1"/>
</dbReference>
<dbReference type="InterPro" id="IPR001810">
    <property type="entry name" value="F-box_dom"/>
</dbReference>
<dbReference type="GO" id="GO:1903599">
    <property type="term" value="P:positive regulation of autophagy of mitochondrion"/>
    <property type="evidence" value="ECO:0007669"/>
    <property type="project" value="TreeGrafter"/>
</dbReference>
<reference evidence="3" key="1">
    <citation type="submission" date="2022-08" db="UniProtKB">
        <authorList>
            <consortium name="EnsemblMetazoa"/>
        </authorList>
    </citation>
    <scope>IDENTIFICATION</scope>
    <source>
        <strain evidence="3">05x7-T-G4-1.051#20</strain>
    </source>
</reference>
<protein>
    <recommendedName>
        <fullName evidence="2">F-box domain-containing protein</fullName>
    </recommendedName>
</protein>
<dbReference type="SMART" id="SM00256">
    <property type="entry name" value="FBOX"/>
    <property type="match status" value="1"/>
</dbReference>
<dbReference type="PANTHER" id="PTHR15537">
    <property type="entry name" value="F-BOX ONLY PROTEIN 7"/>
    <property type="match status" value="1"/>
</dbReference>
<feature type="region of interest" description="Disordered" evidence="1">
    <location>
        <begin position="497"/>
        <end position="546"/>
    </location>
</feature>
<dbReference type="InterPro" id="IPR036047">
    <property type="entry name" value="F-box-like_dom_sf"/>
</dbReference>
<dbReference type="OMA" id="HIEPICS"/>
<feature type="compositionally biased region" description="Gly residues" evidence="1">
    <location>
        <begin position="515"/>
        <end position="528"/>
    </location>
</feature>
<dbReference type="Gene3D" id="1.20.1280.50">
    <property type="match status" value="1"/>
</dbReference>
<feature type="compositionally biased region" description="Low complexity" evidence="1">
    <location>
        <begin position="220"/>
        <end position="231"/>
    </location>
</feature>
<dbReference type="EnsemblMetazoa" id="G31055.2">
    <property type="protein sequence ID" value="G31055.2:cds"/>
    <property type="gene ID" value="G31055"/>
</dbReference>
<evidence type="ECO:0000256" key="1">
    <source>
        <dbReference type="SAM" id="MobiDB-lite"/>
    </source>
</evidence>
<dbReference type="EnsemblMetazoa" id="G31055.1">
    <property type="protein sequence ID" value="G31055.1:cds"/>
    <property type="gene ID" value="G31055"/>
</dbReference>
<feature type="compositionally biased region" description="Low complexity" evidence="1">
    <location>
        <begin position="106"/>
        <end position="120"/>
    </location>
</feature>
<evidence type="ECO:0000313" key="3">
    <source>
        <dbReference type="EnsemblMetazoa" id="G31055.2:cds"/>
    </source>
</evidence>
<evidence type="ECO:0000259" key="2">
    <source>
        <dbReference type="PROSITE" id="PS50181"/>
    </source>
</evidence>
<name>A0A8W8M3T8_MAGGI</name>
<dbReference type="GO" id="GO:0019901">
    <property type="term" value="F:protein kinase binding"/>
    <property type="evidence" value="ECO:0007669"/>
    <property type="project" value="InterPro"/>
</dbReference>
<keyword evidence="4" id="KW-1185">Reference proteome</keyword>
<accession>A0A8W8M3T8</accession>
<organism evidence="3 4">
    <name type="scientific">Magallana gigas</name>
    <name type="common">Pacific oyster</name>
    <name type="synonym">Crassostrea gigas</name>
    <dbReference type="NCBI Taxonomy" id="29159"/>
    <lineage>
        <taxon>Eukaryota</taxon>
        <taxon>Metazoa</taxon>
        <taxon>Spiralia</taxon>
        <taxon>Lophotrochozoa</taxon>
        <taxon>Mollusca</taxon>
        <taxon>Bivalvia</taxon>
        <taxon>Autobranchia</taxon>
        <taxon>Pteriomorphia</taxon>
        <taxon>Ostreida</taxon>
        <taxon>Ostreoidea</taxon>
        <taxon>Ostreidae</taxon>
        <taxon>Magallana</taxon>
    </lineage>
</organism>
<dbReference type="PANTHER" id="PTHR15537:SF2">
    <property type="entry name" value="F-BOX ONLY PROTEIN 7"/>
    <property type="match status" value="1"/>
</dbReference>
<dbReference type="AlphaFoldDB" id="A0A8W8M3T8"/>
<dbReference type="OrthoDB" id="101791at2759"/>
<feature type="compositionally biased region" description="Polar residues" evidence="1">
    <location>
        <begin position="240"/>
        <end position="255"/>
    </location>
</feature>
<dbReference type="SUPFAM" id="SSF81383">
    <property type="entry name" value="F-box domain"/>
    <property type="match status" value="1"/>
</dbReference>
<feature type="domain" description="F-box" evidence="2">
    <location>
        <begin position="357"/>
        <end position="403"/>
    </location>
</feature>
<dbReference type="Pfam" id="PF11566">
    <property type="entry name" value="PI31_Prot_N"/>
    <property type="match status" value="1"/>
</dbReference>
<dbReference type="Gene3D" id="3.40.1000.30">
    <property type="match status" value="1"/>
</dbReference>
<dbReference type="Pfam" id="PF12937">
    <property type="entry name" value="F-box-like"/>
    <property type="match status" value="1"/>
</dbReference>
<dbReference type="Proteomes" id="UP000005408">
    <property type="component" value="Unassembled WGS sequence"/>
</dbReference>
<evidence type="ECO:0000313" key="4">
    <source>
        <dbReference type="Proteomes" id="UP000005408"/>
    </source>
</evidence>
<dbReference type="InterPro" id="IPR021625">
    <property type="entry name" value="PI31_Prot_N"/>
</dbReference>
<sequence>MMKFRIKYRTVSRTVQLDGDESELTLSHLLAAVSNTFSDLLTGSFYLSLNKKDCLGDDDQTLKSLGLVSGDLVHLVSTDPDNVQEIQQPASGQQSNRPLGLLDLATSSSSTSEQPSTSITGQHLGQTSTSKHIDEMEAEHFQSGAMNFQSEAVNPLDLAVVTQCLSEPRLCCESTPGRLPALLTELYSDAQCRFYEEALCLVLHVLMLEAGYQPSILNSVSSSTDTQTDTDGMGCGPERSQGSDLGQGSDFSPTPSWRRQAPAFYCLEYTHPSSGPTVYTVTAVPMGASLVVHGLVKIDENVDKCKCQIKTKDFVQELAPEAGACYQNLPQVSRIFKDAICLPLQQKYREAMNLVPLHGIQALSNELKLKILGHLDVLSLLTMSQVCKEFHGLSNDRFIWRRLFLYHFGNRAQNVLNQNWKELYKAEYRIRKQHRKWLSQMTTLVPPFIPADPYTQRVPPLAPFSPGMIGGDYDLYPQFHGVPNPLFGRRGGRFPDLRPRFDPFGPGQNFPPGPGGGFQDGQRGGSRLQGGSRSGNSWLGGGLRWF</sequence>
<proteinExistence type="predicted"/>
<dbReference type="PROSITE" id="PS50181">
    <property type="entry name" value="FBOX"/>
    <property type="match status" value="1"/>
</dbReference>
<feature type="region of interest" description="Disordered" evidence="1">
    <location>
        <begin position="106"/>
        <end position="129"/>
    </location>
</feature>
<feature type="region of interest" description="Disordered" evidence="1">
    <location>
        <begin position="220"/>
        <end position="255"/>
    </location>
</feature>